<name>A0AAE1UEF3_9EUCA</name>
<gene>
    <name evidence="2" type="ORF">Pmani_012684</name>
</gene>
<evidence type="ECO:0000256" key="1">
    <source>
        <dbReference type="SAM" id="MobiDB-lite"/>
    </source>
</evidence>
<comment type="caution">
    <text evidence="2">The sequence shown here is derived from an EMBL/GenBank/DDBJ whole genome shotgun (WGS) entry which is preliminary data.</text>
</comment>
<keyword evidence="3" id="KW-1185">Reference proteome</keyword>
<sequence>MSDWEKPSRTPQRSSSTPSSSFDRKRLTMADLDRSSDLERRSSSLSSDKKRSRLDSNRLGGENKKRKENQQECVNVPQLVCASPSPIPGPSNVNIDSDNREGDKTMQIS</sequence>
<proteinExistence type="predicted"/>
<accession>A0AAE1UEF3</accession>
<feature type="region of interest" description="Disordered" evidence="1">
    <location>
        <begin position="1"/>
        <end position="109"/>
    </location>
</feature>
<feature type="compositionally biased region" description="Basic and acidic residues" evidence="1">
    <location>
        <begin position="97"/>
        <end position="109"/>
    </location>
</feature>
<feature type="compositionally biased region" description="Basic and acidic residues" evidence="1">
    <location>
        <begin position="22"/>
        <end position="70"/>
    </location>
</feature>
<reference evidence="2" key="1">
    <citation type="submission" date="2023-11" db="EMBL/GenBank/DDBJ databases">
        <title>Genome assemblies of two species of porcelain crab, Petrolisthes cinctipes and Petrolisthes manimaculis (Anomura: Porcellanidae).</title>
        <authorList>
            <person name="Angst P."/>
        </authorList>
    </citation>
    <scope>NUCLEOTIDE SEQUENCE</scope>
    <source>
        <strain evidence="2">PB745_02</strain>
        <tissue evidence="2">Gill</tissue>
    </source>
</reference>
<dbReference type="Proteomes" id="UP001292094">
    <property type="component" value="Unassembled WGS sequence"/>
</dbReference>
<dbReference type="AlphaFoldDB" id="A0AAE1UEF3"/>
<dbReference type="EMBL" id="JAWZYT010001043">
    <property type="protein sequence ID" value="KAK4316175.1"/>
    <property type="molecule type" value="Genomic_DNA"/>
</dbReference>
<protein>
    <submittedName>
        <fullName evidence="2">Uncharacterized protein</fullName>
    </submittedName>
</protein>
<evidence type="ECO:0000313" key="2">
    <source>
        <dbReference type="EMBL" id="KAK4316175.1"/>
    </source>
</evidence>
<organism evidence="2 3">
    <name type="scientific">Petrolisthes manimaculis</name>
    <dbReference type="NCBI Taxonomy" id="1843537"/>
    <lineage>
        <taxon>Eukaryota</taxon>
        <taxon>Metazoa</taxon>
        <taxon>Ecdysozoa</taxon>
        <taxon>Arthropoda</taxon>
        <taxon>Crustacea</taxon>
        <taxon>Multicrustacea</taxon>
        <taxon>Malacostraca</taxon>
        <taxon>Eumalacostraca</taxon>
        <taxon>Eucarida</taxon>
        <taxon>Decapoda</taxon>
        <taxon>Pleocyemata</taxon>
        <taxon>Anomura</taxon>
        <taxon>Galatheoidea</taxon>
        <taxon>Porcellanidae</taxon>
        <taxon>Petrolisthes</taxon>
    </lineage>
</organism>
<feature type="compositionally biased region" description="Low complexity" evidence="1">
    <location>
        <begin position="9"/>
        <end position="21"/>
    </location>
</feature>
<evidence type="ECO:0000313" key="3">
    <source>
        <dbReference type="Proteomes" id="UP001292094"/>
    </source>
</evidence>